<dbReference type="Pfam" id="PF00069">
    <property type="entry name" value="Pkinase"/>
    <property type="match status" value="1"/>
</dbReference>
<keyword evidence="4 8" id="KW-0418">Kinase</keyword>
<protein>
    <submittedName>
        <fullName evidence="8">Protein kinase-like domain</fullName>
    </submittedName>
</protein>
<dbReference type="Gene3D" id="3.30.200.20">
    <property type="entry name" value="Phosphorylase Kinase, domain 1"/>
    <property type="match status" value="1"/>
</dbReference>
<keyword evidence="9" id="KW-1185">Reference proteome</keyword>
<dbReference type="GO" id="GO:0005524">
    <property type="term" value="F:ATP binding"/>
    <property type="evidence" value="ECO:0007669"/>
    <property type="project" value="UniProtKB-UniRule"/>
</dbReference>
<comment type="caution">
    <text evidence="8">The sequence shown here is derived from an EMBL/GenBank/DDBJ whole genome shotgun (WGS) entry which is preliminary data.</text>
</comment>
<sequence length="104" mass="12307">MRKQAQHAEQFNKKIVNGYQFLSVLGKGSFGEVYKASKQNSIYAIKLIEKELVKRKKLEQYVDNEIKIMKELNSQYIVKLHDTFQDKEFLYIVMEFCNEAESFS</sequence>
<dbReference type="GO" id="GO:0005634">
    <property type="term" value="C:nucleus"/>
    <property type="evidence" value="ECO:0007669"/>
    <property type="project" value="TreeGrafter"/>
</dbReference>
<dbReference type="EMBL" id="LDAU01000217">
    <property type="protein sequence ID" value="KRW99265.1"/>
    <property type="molecule type" value="Genomic_DNA"/>
</dbReference>
<dbReference type="Proteomes" id="UP000054937">
    <property type="component" value="Unassembled WGS sequence"/>
</dbReference>
<evidence type="ECO:0000256" key="4">
    <source>
        <dbReference type="ARBA" id="ARBA00022777"/>
    </source>
</evidence>
<dbReference type="InterPro" id="IPR017441">
    <property type="entry name" value="Protein_kinase_ATP_BS"/>
</dbReference>
<feature type="domain" description="Protein kinase" evidence="7">
    <location>
        <begin position="19"/>
        <end position="104"/>
    </location>
</feature>
<organism evidence="8 9">
    <name type="scientific">Pseudocohnilembus persalinus</name>
    <name type="common">Ciliate</name>
    <dbReference type="NCBI Taxonomy" id="266149"/>
    <lineage>
        <taxon>Eukaryota</taxon>
        <taxon>Sar</taxon>
        <taxon>Alveolata</taxon>
        <taxon>Ciliophora</taxon>
        <taxon>Intramacronucleata</taxon>
        <taxon>Oligohymenophorea</taxon>
        <taxon>Scuticociliatia</taxon>
        <taxon>Philasterida</taxon>
        <taxon>Pseudocohnilembidae</taxon>
        <taxon>Pseudocohnilembus</taxon>
    </lineage>
</organism>
<keyword evidence="3 6" id="KW-0547">Nucleotide-binding</keyword>
<keyword evidence="2" id="KW-0808">Transferase</keyword>
<gene>
    <name evidence="8" type="ORF">PPERSA_03971</name>
</gene>
<evidence type="ECO:0000256" key="5">
    <source>
        <dbReference type="ARBA" id="ARBA00022840"/>
    </source>
</evidence>
<dbReference type="OrthoDB" id="286998at2759"/>
<evidence type="ECO:0000256" key="6">
    <source>
        <dbReference type="PROSITE-ProRule" id="PRU10141"/>
    </source>
</evidence>
<dbReference type="FunFam" id="3.30.200.20:FF:000042">
    <property type="entry name" value="Aurora kinase A"/>
    <property type="match status" value="1"/>
</dbReference>
<dbReference type="InterPro" id="IPR011009">
    <property type="entry name" value="Kinase-like_dom_sf"/>
</dbReference>
<dbReference type="InParanoid" id="A0A0V0QAR0"/>
<keyword evidence="5 6" id="KW-0067">ATP-binding</keyword>
<dbReference type="PROSITE" id="PS50011">
    <property type="entry name" value="PROTEIN_KINASE_DOM"/>
    <property type="match status" value="1"/>
</dbReference>
<dbReference type="PROSITE" id="PS00107">
    <property type="entry name" value="PROTEIN_KINASE_ATP"/>
    <property type="match status" value="1"/>
</dbReference>
<evidence type="ECO:0000256" key="2">
    <source>
        <dbReference type="ARBA" id="ARBA00022679"/>
    </source>
</evidence>
<keyword evidence="1" id="KW-0723">Serine/threonine-protein kinase</keyword>
<evidence type="ECO:0000313" key="9">
    <source>
        <dbReference type="Proteomes" id="UP000054937"/>
    </source>
</evidence>
<dbReference type="PANTHER" id="PTHR24345:SF0">
    <property type="entry name" value="CELL CYCLE SERINE_THREONINE-PROTEIN KINASE CDC5_MSD2"/>
    <property type="match status" value="1"/>
</dbReference>
<feature type="binding site" evidence="6">
    <location>
        <position position="46"/>
    </location>
    <ligand>
        <name>ATP</name>
        <dbReference type="ChEBI" id="CHEBI:30616"/>
    </ligand>
</feature>
<dbReference type="GO" id="GO:0004674">
    <property type="term" value="F:protein serine/threonine kinase activity"/>
    <property type="evidence" value="ECO:0007669"/>
    <property type="project" value="UniProtKB-KW"/>
</dbReference>
<name>A0A0V0QAR0_PSEPJ</name>
<dbReference type="InterPro" id="IPR000719">
    <property type="entry name" value="Prot_kinase_dom"/>
</dbReference>
<dbReference type="PANTHER" id="PTHR24345">
    <property type="entry name" value="SERINE/THREONINE-PROTEIN KINASE PLK"/>
    <property type="match status" value="1"/>
</dbReference>
<reference evidence="8 9" key="1">
    <citation type="journal article" date="2015" name="Sci. Rep.">
        <title>Genome of the facultative scuticociliatosis pathogen Pseudocohnilembus persalinus provides insight into its virulence through horizontal gene transfer.</title>
        <authorList>
            <person name="Xiong J."/>
            <person name="Wang G."/>
            <person name="Cheng J."/>
            <person name="Tian M."/>
            <person name="Pan X."/>
            <person name="Warren A."/>
            <person name="Jiang C."/>
            <person name="Yuan D."/>
            <person name="Miao W."/>
        </authorList>
    </citation>
    <scope>NUCLEOTIDE SEQUENCE [LARGE SCALE GENOMIC DNA]</scope>
    <source>
        <strain evidence="8">36N120E</strain>
    </source>
</reference>
<evidence type="ECO:0000256" key="1">
    <source>
        <dbReference type="ARBA" id="ARBA00022527"/>
    </source>
</evidence>
<dbReference type="SUPFAM" id="SSF56112">
    <property type="entry name" value="Protein kinase-like (PK-like)"/>
    <property type="match status" value="1"/>
</dbReference>
<dbReference type="AlphaFoldDB" id="A0A0V0QAR0"/>
<evidence type="ECO:0000313" key="8">
    <source>
        <dbReference type="EMBL" id="KRW99265.1"/>
    </source>
</evidence>
<evidence type="ECO:0000256" key="3">
    <source>
        <dbReference type="ARBA" id="ARBA00022741"/>
    </source>
</evidence>
<proteinExistence type="predicted"/>
<evidence type="ECO:0000259" key="7">
    <source>
        <dbReference type="PROSITE" id="PS50011"/>
    </source>
</evidence>
<accession>A0A0V0QAR0</accession>